<evidence type="ECO:0000256" key="1">
    <source>
        <dbReference type="SAM" id="MobiDB-lite"/>
    </source>
</evidence>
<feature type="compositionally biased region" description="Basic residues" evidence="1">
    <location>
        <begin position="181"/>
        <end position="192"/>
    </location>
</feature>
<organism evidence="2 3">
    <name type="scientific">Perilla frutescens var. hirtella</name>
    <name type="common">Perilla citriodora</name>
    <name type="synonym">Perilla setoyensis</name>
    <dbReference type="NCBI Taxonomy" id="608512"/>
    <lineage>
        <taxon>Eukaryota</taxon>
        <taxon>Viridiplantae</taxon>
        <taxon>Streptophyta</taxon>
        <taxon>Embryophyta</taxon>
        <taxon>Tracheophyta</taxon>
        <taxon>Spermatophyta</taxon>
        <taxon>Magnoliopsida</taxon>
        <taxon>eudicotyledons</taxon>
        <taxon>Gunneridae</taxon>
        <taxon>Pentapetalae</taxon>
        <taxon>asterids</taxon>
        <taxon>lamiids</taxon>
        <taxon>Lamiales</taxon>
        <taxon>Lamiaceae</taxon>
        <taxon>Nepetoideae</taxon>
        <taxon>Elsholtzieae</taxon>
        <taxon>Perilla</taxon>
    </lineage>
</organism>
<reference evidence="2 3" key="1">
    <citation type="journal article" date="2021" name="Nat. Commun.">
        <title>Incipient diploidization of the medicinal plant Perilla within 10,000 years.</title>
        <authorList>
            <person name="Zhang Y."/>
            <person name="Shen Q."/>
            <person name="Leng L."/>
            <person name="Zhang D."/>
            <person name="Chen S."/>
            <person name="Shi Y."/>
            <person name="Ning Z."/>
            <person name="Chen S."/>
        </authorList>
    </citation>
    <scope>NUCLEOTIDE SEQUENCE [LARGE SCALE GENOMIC DNA]</scope>
    <source>
        <strain evidence="3">cv. PC099</strain>
    </source>
</reference>
<dbReference type="InterPro" id="IPR039904">
    <property type="entry name" value="TRANK1"/>
</dbReference>
<name>A0AAD4J0Z3_PERFH</name>
<evidence type="ECO:0000313" key="2">
    <source>
        <dbReference type="EMBL" id="KAH6824841.1"/>
    </source>
</evidence>
<feature type="compositionally biased region" description="Polar residues" evidence="1">
    <location>
        <begin position="156"/>
        <end position="166"/>
    </location>
</feature>
<protein>
    <submittedName>
        <fullName evidence="2">Uncharacterized protein</fullName>
    </submittedName>
</protein>
<sequence>MNNITLRGELSVFAARVIMQCLSSDIVTRQWIENSDIDDSNSYLCVLVLRMIMIVCVMKLNGEFPKNALAQMLDKRNITSHLPKEFYKALKSKKQRSQSSSVVSTIASAFKVIGDPLVLVMSTNNALQLACPNVFIVQLRSFSCKTDMMKTLFPQSTEASKDQPTSVDPHEATVVISRESSKKKKKAQKREKRSKEVANILPTSSIS</sequence>
<dbReference type="PANTHER" id="PTHR21529:SF4">
    <property type="entry name" value="TPR AND ANKYRIN REPEAT-CONTAINING PROTEIN 1"/>
    <property type="match status" value="1"/>
</dbReference>
<dbReference type="AlphaFoldDB" id="A0AAD4J0Z3"/>
<accession>A0AAD4J0Z3</accession>
<dbReference type="EMBL" id="SDAM02000322">
    <property type="protein sequence ID" value="KAH6824841.1"/>
    <property type="molecule type" value="Genomic_DNA"/>
</dbReference>
<dbReference type="PANTHER" id="PTHR21529">
    <property type="entry name" value="MAMMARY TURMOR VIRUS RECEPTOR HOMOLOG 1, 2 MTVR1, 2"/>
    <property type="match status" value="1"/>
</dbReference>
<dbReference type="Proteomes" id="UP001190926">
    <property type="component" value="Unassembled WGS sequence"/>
</dbReference>
<feature type="region of interest" description="Disordered" evidence="1">
    <location>
        <begin position="156"/>
        <end position="207"/>
    </location>
</feature>
<keyword evidence="3" id="KW-1185">Reference proteome</keyword>
<evidence type="ECO:0000313" key="3">
    <source>
        <dbReference type="Proteomes" id="UP001190926"/>
    </source>
</evidence>
<comment type="caution">
    <text evidence="2">The sequence shown here is derived from an EMBL/GenBank/DDBJ whole genome shotgun (WGS) entry which is preliminary data.</text>
</comment>
<proteinExistence type="predicted"/>
<gene>
    <name evidence="2" type="ORF">C2S53_010916</name>
</gene>